<dbReference type="PATRIC" id="fig|662476.7.peg.3666"/>
<dbReference type="Proteomes" id="UP000011659">
    <property type="component" value="Unassembled WGS sequence"/>
</dbReference>
<dbReference type="GeneID" id="64825741"/>
<dbReference type="EMBL" id="CP073372">
    <property type="protein sequence ID" value="QUJ74974.1"/>
    <property type="molecule type" value="Genomic_DNA"/>
</dbReference>
<evidence type="ECO:0000313" key="3">
    <source>
        <dbReference type="EMBL" id="QUJ74974.1"/>
    </source>
</evidence>
<proteinExistence type="predicted"/>
<organism evidence="2 4">
    <name type="scientific">Haloarcula marismortui ATCC 33800</name>
    <dbReference type="NCBI Taxonomy" id="662476"/>
    <lineage>
        <taxon>Archaea</taxon>
        <taxon>Methanobacteriati</taxon>
        <taxon>Methanobacteriota</taxon>
        <taxon>Stenosarchaea group</taxon>
        <taxon>Halobacteria</taxon>
        <taxon>Halobacteriales</taxon>
        <taxon>Haloarculaceae</taxon>
        <taxon>Haloarcula</taxon>
    </lineage>
</organism>
<keyword evidence="3" id="KW-0614">Plasmid</keyword>
<dbReference type="Proteomes" id="UP000682967">
    <property type="component" value="Plasmid pHsi139"/>
</dbReference>
<feature type="coiled-coil region" evidence="1">
    <location>
        <begin position="15"/>
        <end position="66"/>
    </location>
</feature>
<evidence type="ECO:0000313" key="5">
    <source>
        <dbReference type="Proteomes" id="UP000682967"/>
    </source>
</evidence>
<gene>
    <name evidence="2" type="ORF">C436_18311</name>
    <name evidence="3" type="ORF">KDQ40_22255</name>
</gene>
<evidence type="ECO:0000313" key="4">
    <source>
        <dbReference type="Proteomes" id="UP000011659"/>
    </source>
</evidence>
<dbReference type="EMBL" id="AOLR01000037">
    <property type="protein sequence ID" value="EMA09999.1"/>
    <property type="molecule type" value="Genomic_DNA"/>
</dbReference>
<dbReference type="KEGG" id="hsin:KDQ40_22255"/>
<sequence length="358" mass="39242">MSDHISPTDTFEEVLDSGRSELSAARSEYDALEQTEEVPSALVEAISDLERELEELDQTLNVGDEDLKLARETVQRVGVLTDVFGALRERQRTIVEADISRIEHHVSGIVTLARDHDVDTHIPQDLETLERQNSMLAALVDKGRHEKVLTNDRVTPGEVDAAIRRVNAELTTQVSDGHRAETYESITEALLDKIHEMLGSLDEENPERTAFSSDLGFVKSLLESTDDTDDAGAAQTVHTALEGALMLHYAVARTLANQRVAVALADTVTDSELSVGCNVDQCVADGDAETLIGAITDAVDTEVELSTSERLRQLLNEHDGSVLRTAQATDFDVATILDHLEQLYNDGQIADLEVTFDQ</sequence>
<reference evidence="3" key="2">
    <citation type="submission" date="2021-04" db="EMBL/GenBank/DDBJ databases">
        <title>Complete Genome sequence and Methylome Analysis of the Haloarchaeon Haloarcula sinaiiensis.</title>
        <authorList>
            <person name="Fomenkov A."/>
            <person name="DasSarma P."/>
            <person name="DasSarma S."/>
            <person name="Roberts R.J."/>
        </authorList>
    </citation>
    <scope>NUCLEOTIDE SEQUENCE</scope>
    <source>
        <strain evidence="3">ATCC 33800</strain>
        <plasmid evidence="3">pHsi139</plasmid>
    </source>
</reference>
<accession>M0JPW5</accession>
<evidence type="ECO:0000313" key="2">
    <source>
        <dbReference type="EMBL" id="EMA09999.1"/>
    </source>
</evidence>
<dbReference type="AlphaFoldDB" id="M0JPW5"/>
<reference evidence="2 4" key="1">
    <citation type="journal article" date="2014" name="PLoS Genet.">
        <title>Phylogenetically driven sequencing of extremely halophilic archaea reveals strategies for static and dynamic osmo-response.</title>
        <authorList>
            <person name="Becker E.A."/>
            <person name="Seitzer P.M."/>
            <person name="Tritt A."/>
            <person name="Larsen D."/>
            <person name="Krusor M."/>
            <person name="Yao A.I."/>
            <person name="Wu D."/>
            <person name="Madern D."/>
            <person name="Eisen J.A."/>
            <person name="Darling A.E."/>
            <person name="Facciotti M.T."/>
        </authorList>
    </citation>
    <scope>NUCLEOTIDE SEQUENCE [LARGE SCALE GENOMIC DNA]</scope>
    <source>
        <strain evidence="2 4">ATCC 33800</strain>
    </source>
</reference>
<keyword evidence="4" id="KW-1185">Reference proteome</keyword>
<dbReference type="RefSeq" id="WP_004966118.1">
    <property type="nucleotide sequence ID" value="NZ_AOLR01000037.1"/>
</dbReference>
<geneLocation type="plasmid" evidence="3 5">
    <name>pHsi139</name>
</geneLocation>
<name>M0JPW5_9EURY</name>
<evidence type="ECO:0000256" key="1">
    <source>
        <dbReference type="SAM" id="Coils"/>
    </source>
</evidence>
<keyword evidence="1" id="KW-0175">Coiled coil</keyword>
<protein>
    <submittedName>
        <fullName evidence="2">Uncharacterized protein</fullName>
    </submittedName>
</protein>
<dbReference type="OrthoDB" id="375159at2157"/>